<evidence type="ECO:0000313" key="5">
    <source>
        <dbReference type="WBParaSite" id="DME_0000018701-mRNA-1"/>
    </source>
</evidence>
<keyword evidence="4" id="KW-1185">Reference proteome</keyword>
<evidence type="ECO:0000313" key="2">
    <source>
        <dbReference type="EMBL" id="VDN54574.1"/>
    </source>
</evidence>
<protein>
    <submittedName>
        <fullName evidence="5">Ground-like domain-containing protein</fullName>
    </submittedName>
</protein>
<dbReference type="STRING" id="318479.A0A0N4U0U3"/>
<sequence>MDIKIYQAIYDNGGHFVDVREGEFEGLSNYGGEYNSDIKQDQFKKNGNFNNGIEKVLRRENNTGKVQRPNLQLNSHNDVVPFISHHSFETNIFSLNKEHQQRPSNKQLGYEKNEEELTTSEEKHLFKSSETQFSRTSNLKYGDFREDFDQSIIPFSPSISQCFKNAKGFICCNHDLFALIEEVSLIIESKNYSICNMQIIAHLLQQKAQKKLGSPFEVIVSPSDFASKSHFVGNMLCKNEINGRYILIYGTPEEYDYELNIATNLTTPVPFPY</sequence>
<dbReference type="WBParaSite" id="DME_0000018701-mRNA-1">
    <property type="protein sequence ID" value="DME_0000018701-mRNA-1"/>
    <property type="gene ID" value="DME_0000018701"/>
</dbReference>
<accession>A0A0N4U0U3</accession>
<dbReference type="AlphaFoldDB" id="A0A0N4U0U3"/>
<dbReference type="Proteomes" id="UP000038040">
    <property type="component" value="Unplaced"/>
</dbReference>
<feature type="domain" description="Ground-like" evidence="1">
    <location>
        <begin position="170"/>
        <end position="249"/>
    </location>
</feature>
<dbReference type="OrthoDB" id="5831900at2759"/>
<reference evidence="2 4" key="2">
    <citation type="submission" date="2018-11" db="EMBL/GenBank/DDBJ databases">
        <authorList>
            <consortium name="Pathogen Informatics"/>
        </authorList>
    </citation>
    <scope>NUCLEOTIDE SEQUENCE [LARGE SCALE GENOMIC DNA]</scope>
</reference>
<reference evidence="5" key="1">
    <citation type="submission" date="2017-02" db="UniProtKB">
        <authorList>
            <consortium name="WormBaseParasite"/>
        </authorList>
    </citation>
    <scope>IDENTIFICATION</scope>
</reference>
<dbReference type="InterPro" id="IPR007284">
    <property type="entry name" value="Ground-like_dom"/>
</dbReference>
<evidence type="ECO:0000259" key="1">
    <source>
        <dbReference type="Pfam" id="PF04155"/>
    </source>
</evidence>
<name>A0A0N4U0U3_DRAME</name>
<organism evidence="3 5">
    <name type="scientific">Dracunculus medinensis</name>
    <name type="common">Guinea worm</name>
    <dbReference type="NCBI Taxonomy" id="318479"/>
    <lineage>
        <taxon>Eukaryota</taxon>
        <taxon>Metazoa</taxon>
        <taxon>Ecdysozoa</taxon>
        <taxon>Nematoda</taxon>
        <taxon>Chromadorea</taxon>
        <taxon>Rhabditida</taxon>
        <taxon>Spirurina</taxon>
        <taxon>Dracunculoidea</taxon>
        <taxon>Dracunculidae</taxon>
        <taxon>Dracunculus</taxon>
    </lineage>
</organism>
<dbReference type="Pfam" id="PF04155">
    <property type="entry name" value="Ground-like"/>
    <property type="match status" value="1"/>
</dbReference>
<gene>
    <name evidence="2" type="ORF">DME_LOCUS4547</name>
</gene>
<proteinExistence type="predicted"/>
<dbReference type="EMBL" id="UYYG01001150">
    <property type="protein sequence ID" value="VDN54574.1"/>
    <property type="molecule type" value="Genomic_DNA"/>
</dbReference>
<dbReference type="PANTHER" id="PTHR31967">
    <property type="entry name" value="GROUNDHOG (HEDGEHOG-LIKE FAMILY)-RELATED"/>
    <property type="match status" value="1"/>
</dbReference>
<evidence type="ECO:0000313" key="3">
    <source>
        <dbReference type="Proteomes" id="UP000038040"/>
    </source>
</evidence>
<evidence type="ECO:0000313" key="4">
    <source>
        <dbReference type="Proteomes" id="UP000274756"/>
    </source>
</evidence>
<dbReference type="Proteomes" id="UP000274756">
    <property type="component" value="Unassembled WGS sequence"/>
</dbReference>